<comment type="function">
    <text evidence="5">Plays a role in cell envelope biogenesis, maintenance of cell envelope integrity and membrane homeostasis.</text>
</comment>
<dbReference type="PANTHER" id="PTHR36917:SF1">
    <property type="entry name" value="INNER MEMBRANE-SPANNING PROTEIN YCIB"/>
    <property type="match status" value="1"/>
</dbReference>
<comment type="caution">
    <text evidence="6">The sequence shown here is derived from an EMBL/GenBank/DDBJ whole genome shotgun (WGS) entry which is preliminary data.</text>
</comment>
<keyword evidence="3 5" id="KW-1133">Transmembrane helix</keyword>
<evidence type="ECO:0000313" key="6">
    <source>
        <dbReference type="EMBL" id="PRC91304.1"/>
    </source>
</evidence>
<feature type="transmembrane region" description="Helical" evidence="5">
    <location>
        <begin position="151"/>
        <end position="171"/>
    </location>
</feature>
<keyword evidence="4 5" id="KW-0472">Membrane</keyword>
<feature type="transmembrane region" description="Helical" evidence="5">
    <location>
        <begin position="109"/>
        <end position="130"/>
    </location>
</feature>
<dbReference type="HAMAP" id="MF_00189">
    <property type="entry name" value="YciB"/>
    <property type="match status" value="1"/>
</dbReference>
<feature type="transmembrane region" description="Helical" evidence="5">
    <location>
        <begin position="48"/>
        <end position="71"/>
    </location>
</feature>
<keyword evidence="7" id="KW-1185">Reference proteome</keyword>
<proteinExistence type="inferred from homology"/>
<dbReference type="Pfam" id="PF04279">
    <property type="entry name" value="IspA"/>
    <property type="match status" value="1"/>
</dbReference>
<feature type="transmembrane region" description="Helical" evidence="5">
    <location>
        <begin position="78"/>
        <end position="97"/>
    </location>
</feature>
<reference evidence="6 7" key="1">
    <citation type="submission" date="2018-02" db="EMBL/GenBank/DDBJ databases">
        <title>Solimicrobium silvestre gen. nov., sp. nov., isolated from alpine forest soil.</title>
        <authorList>
            <person name="Margesin R."/>
            <person name="Albuquerque L."/>
            <person name="Zhang D.-C."/>
            <person name="Froufe H.J.C."/>
            <person name="Severino R."/>
            <person name="Roxo I."/>
            <person name="Egas C."/>
            <person name="Da Costa M.S."/>
        </authorList>
    </citation>
    <scope>NUCLEOTIDE SEQUENCE [LARGE SCALE GENOMIC DNA]</scope>
    <source>
        <strain evidence="6 7">S20-91</strain>
    </source>
</reference>
<dbReference type="PANTHER" id="PTHR36917">
    <property type="entry name" value="INTRACELLULAR SEPTATION PROTEIN A-RELATED"/>
    <property type="match status" value="1"/>
</dbReference>
<protein>
    <recommendedName>
        <fullName evidence="5">Inner membrane-spanning protein YciB</fullName>
    </recommendedName>
</protein>
<dbReference type="OrthoDB" id="9788219at2"/>
<feature type="transmembrane region" description="Helical" evidence="5">
    <location>
        <begin position="183"/>
        <end position="202"/>
    </location>
</feature>
<dbReference type="GO" id="GO:0005886">
    <property type="term" value="C:plasma membrane"/>
    <property type="evidence" value="ECO:0007669"/>
    <property type="project" value="UniProtKB-SubCell"/>
</dbReference>
<dbReference type="Proteomes" id="UP000237839">
    <property type="component" value="Unassembled WGS sequence"/>
</dbReference>
<evidence type="ECO:0000256" key="4">
    <source>
        <dbReference type="ARBA" id="ARBA00023136"/>
    </source>
</evidence>
<keyword evidence="5" id="KW-0997">Cell inner membrane</keyword>
<keyword evidence="1 5" id="KW-1003">Cell membrane</keyword>
<comment type="subcellular location">
    <subcellularLocation>
        <location evidence="5">Cell inner membrane</location>
        <topology evidence="5">Multi-pass membrane protein</topology>
    </subcellularLocation>
</comment>
<comment type="similarity">
    <text evidence="5">Belongs to the YciB family.</text>
</comment>
<accession>A0A2S9GUC2</accession>
<evidence type="ECO:0000256" key="3">
    <source>
        <dbReference type="ARBA" id="ARBA00022989"/>
    </source>
</evidence>
<evidence type="ECO:0000256" key="2">
    <source>
        <dbReference type="ARBA" id="ARBA00022692"/>
    </source>
</evidence>
<keyword evidence="2 5" id="KW-0812">Transmembrane</keyword>
<sequence length="212" mass="24216">MKILFDLFPVILFFVMFKWGEGHASAAQSFLQTYFGNLISGGVPSQALAPIILATAVTIVATVLQIAYLLVRRKKVDGMLWISFLIVSVFGGLTIYFHNETFIKWKPTMLYWSYAVALIVSQFALHKNLTRTFLSKLEDDLVIPETVWSKLNYVWIAFFIAMGGLNLLIAYNFSTDIWVNFKLFGSMGFMFVFLLLQIIFLSRYSKPSEESL</sequence>
<dbReference type="NCBIfam" id="NF001325">
    <property type="entry name" value="PRK00259.1-3"/>
    <property type="match status" value="1"/>
</dbReference>
<dbReference type="EMBL" id="PUGF01000025">
    <property type="protein sequence ID" value="PRC91304.1"/>
    <property type="molecule type" value="Genomic_DNA"/>
</dbReference>
<name>A0A2S9GUC2_9BURK</name>
<dbReference type="InterPro" id="IPR006008">
    <property type="entry name" value="YciB"/>
</dbReference>
<evidence type="ECO:0000256" key="5">
    <source>
        <dbReference type="HAMAP-Rule" id="MF_00189"/>
    </source>
</evidence>
<gene>
    <name evidence="5" type="primary">yciB</name>
    <name evidence="6" type="ORF">S2091_3975</name>
</gene>
<evidence type="ECO:0000313" key="7">
    <source>
        <dbReference type="Proteomes" id="UP000237839"/>
    </source>
</evidence>
<evidence type="ECO:0000256" key="1">
    <source>
        <dbReference type="ARBA" id="ARBA00022475"/>
    </source>
</evidence>
<organism evidence="6 7">
    <name type="scientific">Solimicrobium silvestre</name>
    <dbReference type="NCBI Taxonomy" id="2099400"/>
    <lineage>
        <taxon>Bacteria</taxon>
        <taxon>Pseudomonadati</taxon>
        <taxon>Pseudomonadota</taxon>
        <taxon>Betaproteobacteria</taxon>
        <taxon>Burkholderiales</taxon>
        <taxon>Oxalobacteraceae</taxon>
        <taxon>Solimicrobium</taxon>
    </lineage>
</organism>
<dbReference type="AlphaFoldDB" id="A0A2S9GUC2"/>
<dbReference type="RefSeq" id="WP_105533714.1">
    <property type="nucleotide sequence ID" value="NZ_PUGF01000025.1"/>
</dbReference>